<evidence type="ECO:0000256" key="2">
    <source>
        <dbReference type="ARBA" id="ARBA00023015"/>
    </source>
</evidence>
<keyword evidence="3" id="KW-0731">Sigma factor</keyword>
<dbReference type="InterPro" id="IPR013249">
    <property type="entry name" value="RNA_pol_sigma70_r4_t2"/>
</dbReference>
<dbReference type="InterPro" id="IPR013324">
    <property type="entry name" value="RNA_pol_sigma_r3/r4-like"/>
</dbReference>
<evidence type="ECO:0000313" key="8">
    <source>
        <dbReference type="Proteomes" id="UP001597097"/>
    </source>
</evidence>
<dbReference type="SUPFAM" id="SSF88659">
    <property type="entry name" value="Sigma3 and sigma4 domains of RNA polymerase sigma factors"/>
    <property type="match status" value="1"/>
</dbReference>
<keyword evidence="8" id="KW-1185">Reference proteome</keyword>
<evidence type="ECO:0000313" key="7">
    <source>
        <dbReference type="EMBL" id="MFD1545908.1"/>
    </source>
</evidence>
<feature type="domain" description="RNA polymerase sigma factor 70 region 4 type 2" evidence="6">
    <location>
        <begin position="139"/>
        <end position="187"/>
    </location>
</feature>
<accession>A0ABW4GU75</accession>
<dbReference type="InterPro" id="IPR039425">
    <property type="entry name" value="RNA_pol_sigma-70-like"/>
</dbReference>
<sequence>MRPGPEAGHAADTDVGMVAGSDAAVVAASVTEPEVFGELYRRHAPAVHGFVLRRMGTEHADDVTADTFVTAFRIRGRFDRQRDSARPWLMGIAVHQISRRWRAERAHLSTLAALEAVPLGHDVPDASEAALARSVDAGLAAALRSLRRGDRDVLLLVAWAELEYAEVAEALAIPLGTVRSRLHRARRLVRDALTTTQES</sequence>
<dbReference type="InterPro" id="IPR014284">
    <property type="entry name" value="RNA_pol_sigma-70_dom"/>
</dbReference>
<organism evidence="7 8">
    <name type="scientific">Nonomuraea guangzhouensis</name>
    <dbReference type="NCBI Taxonomy" id="1291555"/>
    <lineage>
        <taxon>Bacteria</taxon>
        <taxon>Bacillati</taxon>
        <taxon>Actinomycetota</taxon>
        <taxon>Actinomycetes</taxon>
        <taxon>Streptosporangiales</taxon>
        <taxon>Streptosporangiaceae</taxon>
        <taxon>Nonomuraea</taxon>
    </lineage>
</organism>
<dbReference type="NCBIfam" id="TIGR02937">
    <property type="entry name" value="sigma70-ECF"/>
    <property type="match status" value="1"/>
</dbReference>
<dbReference type="Proteomes" id="UP001597097">
    <property type="component" value="Unassembled WGS sequence"/>
</dbReference>
<keyword evidence="4" id="KW-0804">Transcription</keyword>
<dbReference type="SUPFAM" id="SSF88946">
    <property type="entry name" value="Sigma2 domain of RNA polymerase sigma factors"/>
    <property type="match status" value="1"/>
</dbReference>
<proteinExistence type="inferred from homology"/>
<name>A0ABW4GU75_9ACTN</name>
<reference evidence="8" key="1">
    <citation type="journal article" date="2019" name="Int. J. Syst. Evol. Microbiol.">
        <title>The Global Catalogue of Microorganisms (GCM) 10K type strain sequencing project: providing services to taxonomists for standard genome sequencing and annotation.</title>
        <authorList>
            <consortium name="The Broad Institute Genomics Platform"/>
            <consortium name="The Broad Institute Genome Sequencing Center for Infectious Disease"/>
            <person name="Wu L."/>
            <person name="Ma J."/>
        </authorList>
    </citation>
    <scope>NUCLEOTIDE SEQUENCE [LARGE SCALE GENOMIC DNA]</scope>
    <source>
        <strain evidence="8">CGMCC 1.15399</strain>
    </source>
</reference>
<dbReference type="Pfam" id="PF04542">
    <property type="entry name" value="Sigma70_r2"/>
    <property type="match status" value="1"/>
</dbReference>
<gene>
    <name evidence="7" type="ORF">ACFSJ0_53330</name>
</gene>
<dbReference type="PANTHER" id="PTHR43133:SF25">
    <property type="entry name" value="RNA POLYMERASE SIGMA FACTOR RFAY-RELATED"/>
    <property type="match status" value="1"/>
</dbReference>
<dbReference type="Pfam" id="PF08281">
    <property type="entry name" value="Sigma70_r4_2"/>
    <property type="match status" value="1"/>
</dbReference>
<dbReference type="InterPro" id="IPR007627">
    <property type="entry name" value="RNA_pol_sigma70_r2"/>
</dbReference>
<evidence type="ECO:0000259" key="6">
    <source>
        <dbReference type="Pfam" id="PF08281"/>
    </source>
</evidence>
<feature type="domain" description="RNA polymerase sigma-70 region 2" evidence="5">
    <location>
        <begin position="39"/>
        <end position="105"/>
    </location>
</feature>
<dbReference type="Gene3D" id="1.10.1740.10">
    <property type="match status" value="1"/>
</dbReference>
<comment type="caution">
    <text evidence="7">The sequence shown here is derived from an EMBL/GenBank/DDBJ whole genome shotgun (WGS) entry which is preliminary data.</text>
</comment>
<evidence type="ECO:0000256" key="1">
    <source>
        <dbReference type="ARBA" id="ARBA00010641"/>
    </source>
</evidence>
<dbReference type="PANTHER" id="PTHR43133">
    <property type="entry name" value="RNA POLYMERASE ECF-TYPE SIGMA FACTO"/>
    <property type="match status" value="1"/>
</dbReference>
<keyword evidence="2" id="KW-0805">Transcription regulation</keyword>
<dbReference type="RefSeq" id="WP_246654525.1">
    <property type="nucleotide sequence ID" value="NZ_JAHKRM010000042.1"/>
</dbReference>
<dbReference type="EMBL" id="JBHUCM010000051">
    <property type="protein sequence ID" value="MFD1545908.1"/>
    <property type="molecule type" value="Genomic_DNA"/>
</dbReference>
<dbReference type="CDD" id="cd06171">
    <property type="entry name" value="Sigma70_r4"/>
    <property type="match status" value="1"/>
</dbReference>
<comment type="similarity">
    <text evidence="1">Belongs to the sigma-70 factor family. ECF subfamily.</text>
</comment>
<dbReference type="InterPro" id="IPR036388">
    <property type="entry name" value="WH-like_DNA-bd_sf"/>
</dbReference>
<evidence type="ECO:0000256" key="3">
    <source>
        <dbReference type="ARBA" id="ARBA00023082"/>
    </source>
</evidence>
<dbReference type="Gene3D" id="1.10.10.10">
    <property type="entry name" value="Winged helix-like DNA-binding domain superfamily/Winged helix DNA-binding domain"/>
    <property type="match status" value="1"/>
</dbReference>
<dbReference type="InterPro" id="IPR013325">
    <property type="entry name" value="RNA_pol_sigma_r2"/>
</dbReference>
<evidence type="ECO:0000259" key="5">
    <source>
        <dbReference type="Pfam" id="PF04542"/>
    </source>
</evidence>
<protein>
    <submittedName>
        <fullName evidence="7">RNA polymerase sigma factor</fullName>
    </submittedName>
</protein>
<evidence type="ECO:0000256" key="4">
    <source>
        <dbReference type="ARBA" id="ARBA00023163"/>
    </source>
</evidence>